<keyword evidence="1" id="KW-0472">Membrane</keyword>
<protein>
    <submittedName>
        <fullName evidence="2">Uncharacterized protein</fullName>
    </submittedName>
</protein>
<keyword evidence="1" id="KW-0812">Transmembrane</keyword>
<sequence length="305" mass="33928">MTNIIKLKLSSRDLLMAICILIVSVFAVYRCTSRIISQEGLSISSTAKKIGKSLIKPVKKSVDNSVKSVKQIATKAGNGVTEIGGKVDNTIDNIGKVITQTATKTANQAGEQMTKQIKGLTNKIEGVGNMVTSQITTFTSKLSKMFKQFGVIIYSGIVLPLITFFAGFGEIFVQLFQVIMKIVEKIVMLPLCLPLYMISGAMEMATSIYKWITPSFIQNTIGFVKKWIVNPILKILFYIVIYPMEFILNLFGASILNVFKGSFFNKCFSFNVNEQLKAMGKAFKKMAQKFAKTFGRMDFTKLNVF</sequence>
<feature type="transmembrane region" description="Helical" evidence="1">
    <location>
        <begin position="235"/>
        <end position="259"/>
    </location>
</feature>
<reference evidence="2" key="1">
    <citation type="journal article" date="2020" name="Nature">
        <title>Giant virus diversity and host interactions through global metagenomics.</title>
        <authorList>
            <person name="Schulz F."/>
            <person name="Roux S."/>
            <person name="Paez-Espino D."/>
            <person name="Jungbluth S."/>
            <person name="Walsh D.A."/>
            <person name="Denef V.J."/>
            <person name="McMahon K.D."/>
            <person name="Konstantinidis K.T."/>
            <person name="Eloe-Fadrosh E.A."/>
            <person name="Kyrpides N.C."/>
            <person name="Woyke T."/>
        </authorList>
    </citation>
    <scope>NUCLEOTIDE SEQUENCE</scope>
    <source>
        <strain evidence="2">GVMAG-M-3300025880-76</strain>
    </source>
</reference>
<accession>A0A6C0JCY5</accession>
<dbReference type="AlphaFoldDB" id="A0A6C0JCY5"/>
<evidence type="ECO:0000256" key="1">
    <source>
        <dbReference type="SAM" id="Phobius"/>
    </source>
</evidence>
<name>A0A6C0JCY5_9ZZZZ</name>
<feature type="transmembrane region" description="Helical" evidence="1">
    <location>
        <begin position="149"/>
        <end position="169"/>
    </location>
</feature>
<organism evidence="2">
    <name type="scientific">viral metagenome</name>
    <dbReference type="NCBI Taxonomy" id="1070528"/>
    <lineage>
        <taxon>unclassified sequences</taxon>
        <taxon>metagenomes</taxon>
        <taxon>organismal metagenomes</taxon>
    </lineage>
</organism>
<evidence type="ECO:0000313" key="2">
    <source>
        <dbReference type="EMBL" id="QHU02690.1"/>
    </source>
</evidence>
<keyword evidence="1" id="KW-1133">Transmembrane helix</keyword>
<proteinExistence type="predicted"/>
<dbReference type="EMBL" id="MN740361">
    <property type="protein sequence ID" value="QHU02690.1"/>
    <property type="molecule type" value="Genomic_DNA"/>
</dbReference>